<keyword evidence="12" id="KW-1185">Reference proteome</keyword>
<dbReference type="SUPFAM" id="SSF54675">
    <property type="entry name" value="Nicotinate/Quinolinate PRTase N-terminal domain-like"/>
    <property type="match status" value="1"/>
</dbReference>
<evidence type="ECO:0000256" key="6">
    <source>
        <dbReference type="ARBA" id="ARBA00022642"/>
    </source>
</evidence>
<feature type="domain" description="Nicotinate/nicotinamide phosphoribosyltransferase" evidence="9">
    <location>
        <begin position="225"/>
        <end position="337"/>
    </location>
</feature>
<evidence type="ECO:0000256" key="7">
    <source>
        <dbReference type="ARBA" id="ARBA00048668"/>
    </source>
</evidence>
<evidence type="ECO:0000256" key="2">
    <source>
        <dbReference type="ARBA" id="ARBA00010897"/>
    </source>
</evidence>
<keyword evidence="5" id="KW-0436">Ligase</keyword>
<evidence type="ECO:0000313" key="12">
    <source>
        <dbReference type="Proteomes" id="UP001217918"/>
    </source>
</evidence>
<dbReference type="EMBL" id="JAQQPM010000008">
    <property type="protein sequence ID" value="KAK2074378.1"/>
    <property type="molecule type" value="Genomic_DNA"/>
</dbReference>
<dbReference type="Gene3D" id="3.20.140.10">
    <property type="entry name" value="nicotinate phosphoribosyltransferase"/>
    <property type="match status" value="1"/>
</dbReference>
<dbReference type="EC" id="6.3.4.21" evidence="3"/>
<evidence type="ECO:0000256" key="1">
    <source>
        <dbReference type="ARBA" id="ARBA00004952"/>
    </source>
</evidence>
<sequence>MPRLELNFRVPCSHSGSDRLPPTDNAQTSLLSQEEKSPTSTTMDFNDSTPYPEGVISFLDTDLYKLTMQCAVLKYFKDVQVTYSFTNRTPEKKLSRKAFQWLSEQINKLGNISLSAEEYQYLRTHCPYFSTAYLDFLKEFRLRPRDQVALRFQPASGDTDTDTDVGDMDLKISGTWVDTIMYEIPILALTSQAYFKHMDTDWNYDGQEEHAFAKGMRLLEAGCIFSEFGTRRRRDYHTQALVFRGLTRASKEAGERGLPGKLSGTSNVHLAKRFGIPPVGTVAHEWFMGIAAITGDYSIATAEALRHWVGCFGEGVLGIALTDTFGTPEFLKAFSRPVEHIRSGLLAERLRDDGRAPSVADTFITAAPTLGTDGSKSGKTYADVFTGVRQDSGDPKNYIDVMRKFYDGQGIKDKKVIVFSDSLNIERCLEYKQAAEEQGLQPTFGVGTFFTNDFVHRSTGTNSTPLNIVIKLSSAAGRPAIKISDNIGKNTGDKNEVEKVKRELGYEEKSWIGGDETSRWGKEDEAVKA</sequence>
<dbReference type="PANTHER" id="PTHR11098:SF1">
    <property type="entry name" value="NICOTINATE PHOSPHORIBOSYLTRANSFERASE"/>
    <property type="match status" value="1"/>
</dbReference>
<dbReference type="GO" id="GO:0004516">
    <property type="term" value="F:nicotinate phosphoribosyltransferase activity"/>
    <property type="evidence" value="ECO:0007669"/>
    <property type="project" value="UniProtKB-EC"/>
</dbReference>
<keyword evidence="6" id="KW-0662">Pyridine nucleotide biosynthesis</keyword>
<evidence type="ECO:0000256" key="5">
    <source>
        <dbReference type="ARBA" id="ARBA00022598"/>
    </source>
</evidence>
<dbReference type="SUPFAM" id="SSF51690">
    <property type="entry name" value="Nicotinate/Quinolinate PRTase C-terminal domain-like"/>
    <property type="match status" value="1"/>
</dbReference>
<dbReference type="Pfam" id="PF17767">
    <property type="entry name" value="NAPRTase_N"/>
    <property type="match status" value="1"/>
</dbReference>
<accession>A0AAD9IAX0</accession>
<organism evidence="11 12">
    <name type="scientific">Phyllachora maydis</name>
    <dbReference type="NCBI Taxonomy" id="1825666"/>
    <lineage>
        <taxon>Eukaryota</taxon>
        <taxon>Fungi</taxon>
        <taxon>Dikarya</taxon>
        <taxon>Ascomycota</taxon>
        <taxon>Pezizomycotina</taxon>
        <taxon>Sordariomycetes</taxon>
        <taxon>Sordariomycetidae</taxon>
        <taxon>Phyllachorales</taxon>
        <taxon>Phyllachoraceae</taxon>
        <taxon>Phyllachora</taxon>
    </lineage>
</organism>
<feature type="compositionally biased region" description="Polar residues" evidence="8">
    <location>
        <begin position="24"/>
        <end position="48"/>
    </location>
</feature>
<dbReference type="GO" id="GO:0034355">
    <property type="term" value="P:NAD+ biosynthetic process via the salvage pathway"/>
    <property type="evidence" value="ECO:0007669"/>
    <property type="project" value="TreeGrafter"/>
</dbReference>
<evidence type="ECO:0000259" key="10">
    <source>
        <dbReference type="Pfam" id="PF17767"/>
    </source>
</evidence>
<comment type="catalytic activity">
    <reaction evidence="7">
        <text>5-phospho-alpha-D-ribose 1-diphosphate + nicotinate + ATP + H2O = nicotinate beta-D-ribonucleotide + ADP + phosphate + diphosphate</text>
        <dbReference type="Rhea" id="RHEA:36163"/>
        <dbReference type="ChEBI" id="CHEBI:15377"/>
        <dbReference type="ChEBI" id="CHEBI:30616"/>
        <dbReference type="ChEBI" id="CHEBI:32544"/>
        <dbReference type="ChEBI" id="CHEBI:33019"/>
        <dbReference type="ChEBI" id="CHEBI:43474"/>
        <dbReference type="ChEBI" id="CHEBI:57502"/>
        <dbReference type="ChEBI" id="CHEBI:58017"/>
        <dbReference type="ChEBI" id="CHEBI:456216"/>
        <dbReference type="EC" id="6.3.4.21"/>
    </reaction>
</comment>
<dbReference type="PANTHER" id="PTHR11098">
    <property type="entry name" value="NICOTINATE PHOSPHORIBOSYLTRANSFERASE"/>
    <property type="match status" value="1"/>
</dbReference>
<evidence type="ECO:0000313" key="11">
    <source>
        <dbReference type="EMBL" id="KAK2074378.1"/>
    </source>
</evidence>
<comment type="caution">
    <text evidence="11">The sequence shown here is derived from an EMBL/GenBank/DDBJ whole genome shotgun (WGS) entry which is preliminary data.</text>
</comment>
<comment type="similarity">
    <text evidence="2">Belongs to the NAPRTase family.</text>
</comment>
<name>A0AAD9IAX0_9PEZI</name>
<dbReference type="AlphaFoldDB" id="A0AAD9IAX0"/>
<proteinExistence type="inferred from homology"/>
<dbReference type="GO" id="GO:0005829">
    <property type="term" value="C:cytosol"/>
    <property type="evidence" value="ECO:0007669"/>
    <property type="project" value="TreeGrafter"/>
</dbReference>
<reference evidence="11" key="1">
    <citation type="journal article" date="2023" name="Mol. Plant Microbe Interact.">
        <title>Elucidating the Obligate Nature and Biological Capacity of an Invasive Fungal Corn Pathogen.</title>
        <authorList>
            <person name="MacCready J.S."/>
            <person name="Roggenkamp E.M."/>
            <person name="Gdanetz K."/>
            <person name="Chilvers M.I."/>
        </authorList>
    </citation>
    <scope>NUCLEOTIDE SEQUENCE</scope>
    <source>
        <strain evidence="11">PM02</strain>
    </source>
</reference>
<dbReference type="Pfam" id="PF04095">
    <property type="entry name" value="NAPRTase"/>
    <property type="match status" value="2"/>
</dbReference>
<dbReference type="InterPro" id="IPR041525">
    <property type="entry name" value="N/Namide_PRibTrfase"/>
</dbReference>
<dbReference type="InterPro" id="IPR007229">
    <property type="entry name" value="Nic_PRibTrfase-Fam"/>
</dbReference>
<dbReference type="InterPro" id="IPR040727">
    <property type="entry name" value="NAPRTase_N"/>
</dbReference>
<feature type="domain" description="Nicotinate/nicotinamide phosphoribosyltransferase" evidence="9">
    <location>
        <begin position="372"/>
        <end position="507"/>
    </location>
</feature>
<evidence type="ECO:0000256" key="8">
    <source>
        <dbReference type="SAM" id="MobiDB-lite"/>
    </source>
</evidence>
<feature type="domain" description="Nicotinate phosphoribosyltransferase N-terminal" evidence="10">
    <location>
        <begin position="59"/>
        <end position="191"/>
    </location>
</feature>
<evidence type="ECO:0000259" key="9">
    <source>
        <dbReference type="Pfam" id="PF04095"/>
    </source>
</evidence>
<dbReference type="PIRSF" id="PIRSF000484">
    <property type="entry name" value="NAPRT"/>
    <property type="match status" value="1"/>
</dbReference>
<gene>
    <name evidence="11" type="ORF">P8C59_008586</name>
</gene>
<dbReference type="Proteomes" id="UP001217918">
    <property type="component" value="Unassembled WGS sequence"/>
</dbReference>
<evidence type="ECO:0000256" key="3">
    <source>
        <dbReference type="ARBA" id="ARBA00013236"/>
    </source>
</evidence>
<dbReference type="InterPro" id="IPR036068">
    <property type="entry name" value="Nicotinate_pribotase-like_C"/>
</dbReference>
<protein>
    <recommendedName>
        <fullName evidence="3">nicotinate phosphoribosyltransferase</fullName>
        <ecNumber evidence="3">6.3.4.21</ecNumber>
    </recommendedName>
</protein>
<keyword evidence="4" id="KW-0597">Phosphoprotein</keyword>
<evidence type="ECO:0000256" key="4">
    <source>
        <dbReference type="ARBA" id="ARBA00022553"/>
    </source>
</evidence>
<feature type="region of interest" description="Disordered" evidence="8">
    <location>
        <begin position="12"/>
        <end position="48"/>
    </location>
</feature>
<comment type="pathway">
    <text evidence="1">Cofactor biosynthesis; NAD(+) biosynthesis; nicotinate D-ribonucleotide from nicotinate: step 1/1.</text>
</comment>